<accession>A0A9K3ITX9</accession>
<feature type="region of interest" description="Disordered" evidence="1">
    <location>
        <begin position="43"/>
        <end position="64"/>
    </location>
</feature>
<reference evidence="2" key="1">
    <citation type="journal article" date="2017" name="Nature">
        <title>The sunflower genome provides insights into oil metabolism, flowering and Asterid evolution.</title>
        <authorList>
            <person name="Badouin H."/>
            <person name="Gouzy J."/>
            <person name="Grassa C.J."/>
            <person name="Murat F."/>
            <person name="Staton S.E."/>
            <person name="Cottret L."/>
            <person name="Lelandais-Briere C."/>
            <person name="Owens G.L."/>
            <person name="Carrere S."/>
            <person name="Mayjonade B."/>
            <person name="Legrand L."/>
            <person name="Gill N."/>
            <person name="Kane N.C."/>
            <person name="Bowers J.E."/>
            <person name="Hubner S."/>
            <person name="Bellec A."/>
            <person name="Berard A."/>
            <person name="Berges H."/>
            <person name="Blanchet N."/>
            <person name="Boniface M.C."/>
            <person name="Brunel D."/>
            <person name="Catrice O."/>
            <person name="Chaidir N."/>
            <person name="Claudel C."/>
            <person name="Donnadieu C."/>
            <person name="Faraut T."/>
            <person name="Fievet G."/>
            <person name="Helmstetter N."/>
            <person name="King M."/>
            <person name="Knapp S.J."/>
            <person name="Lai Z."/>
            <person name="Le Paslier M.C."/>
            <person name="Lippi Y."/>
            <person name="Lorenzon L."/>
            <person name="Mandel J.R."/>
            <person name="Marage G."/>
            <person name="Marchand G."/>
            <person name="Marquand E."/>
            <person name="Bret-Mestries E."/>
            <person name="Morien E."/>
            <person name="Nambeesan S."/>
            <person name="Nguyen T."/>
            <person name="Pegot-Espagnet P."/>
            <person name="Pouilly N."/>
            <person name="Raftis F."/>
            <person name="Sallet E."/>
            <person name="Schiex T."/>
            <person name="Thomas J."/>
            <person name="Vandecasteele C."/>
            <person name="Vares D."/>
            <person name="Vear F."/>
            <person name="Vautrin S."/>
            <person name="Crespi M."/>
            <person name="Mangin B."/>
            <person name="Burke J.M."/>
            <person name="Salse J."/>
            <person name="Munos S."/>
            <person name="Vincourt P."/>
            <person name="Rieseberg L.H."/>
            <person name="Langlade N.B."/>
        </authorList>
    </citation>
    <scope>NUCLEOTIDE SEQUENCE</scope>
    <source>
        <tissue evidence="2">Leaves</tissue>
    </source>
</reference>
<protein>
    <submittedName>
        <fullName evidence="2">Uncharacterized protein</fullName>
    </submittedName>
</protein>
<evidence type="ECO:0000256" key="1">
    <source>
        <dbReference type="SAM" id="MobiDB-lite"/>
    </source>
</evidence>
<organism evidence="2 3">
    <name type="scientific">Helianthus annuus</name>
    <name type="common">Common sunflower</name>
    <dbReference type="NCBI Taxonomy" id="4232"/>
    <lineage>
        <taxon>Eukaryota</taxon>
        <taxon>Viridiplantae</taxon>
        <taxon>Streptophyta</taxon>
        <taxon>Embryophyta</taxon>
        <taxon>Tracheophyta</taxon>
        <taxon>Spermatophyta</taxon>
        <taxon>Magnoliopsida</taxon>
        <taxon>eudicotyledons</taxon>
        <taxon>Gunneridae</taxon>
        <taxon>Pentapetalae</taxon>
        <taxon>asterids</taxon>
        <taxon>campanulids</taxon>
        <taxon>Asterales</taxon>
        <taxon>Asteraceae</taxon>
        <taxon>Asteroideae</taxon>
        <taxon>Heliantheae alliance</taxon>
        <taxon>Heliantheae</taxon>
        <taxon>Helianthus</taxon>
    </lineage>
</organism>
<evidence type="ECO:0000313" key="3">
    <source>
        <dbReference type="Proteomes" id="UP000215914"/>
    </source>
</evidence>
<name>A0A9K3ITX9_HELAN</name>
<dbReference type="AlphaFoldDB" id="A0A9K3ITX9"/>
<proteinExistence type="predicted"/>
<comment type="caution">
    <text evidence="2">The sequence shown here is derived from an EMBL/GenBank/DDBJ whole genome shotgun (WGS) entry which is preliminary data.</text>
</comment>
<reference evidence="2" key="2">
    <citation type="submission" date="2020-06" db="EMBL/GenBank/DDBJ databases">
        <title>Helianthus annuus Genome sequencing and assembly Release 2.</title>
        <authorList>
            <person name="Gouzy J."/>
            <person name="Langlade N."/>
            <person name="Munos S."/>
        </authorList>
    </citation>
    <scope>NUCLEOTIDE SEQUENCE</scope>
    <source>
        <tissue evidence="2">Leaves</tissue>
    </source>
</reference>
<sequence>MCVTFYITCSLTEPAAKRRGLNLVKINKRTHWSSCRVEMDAWLRPSSQEPPSPSSSSRRHKPTGISHRFIVTSSLSPTAAAPHQCRRLFLSLGSPLFHSLP</sequence>
<gene>
    <name evidence="2" type="ORF">HanXRQr2_Chr06g0265561</name>
</gene>
<dbReference type="EMBL" id="MNCJ02000321">
    <property type="protein sequence ID" value="KAF5802948.1"/>
    <property type="molecule type" value="Genomic_DNA"/>
</dbReference>
<keyword evidence="3" id="KW-1185">Reference proteome</keyword>
<evidence type="ECO:0000313" key="2">
    <source>
        <dbReference type="EMBL" id="KAF5802948.1"/>
    </source>
</evidence>
<dbReference type="Gramene" id="mRNA:HanXRQr2_Chr06g0265561">
    <property type="protein sequence ID" value="CDS:HanXRQr2_Chr06g0265561.1"/>
    <property type="gene ID" value="HanXRQr2_Chr06g0265561"/>
</dbReference>
<dbReference type="Proteomes" id="UP000215914">
    <property type="component" value="Unassembled WGS sequence"/>
</dbReference>